<dbReference type="RefSeq" id="WP_012634380.1">
    <property type="nucleotide sequence ID" value="NC_011894.1"/>
</dbReference>
<dbReference type="KEGG" id="mno:Mnod_0092"/>
<proteinExistence type="predicted"/>
<dbReference type="STRING" id="460265.Mnod_0092"/>
<reference evidence="1 2" key="1">
    <citation type="submission" date="2009-01" db="EMBL/GenBank/DDBJ databases">
        <title>Complete sequence of chromosome of Methylobacterium nodulans ORS 2060.</title>
        <authorList>
            <consortium name="US DOE Joint Genome Institute"/>
            <person name="Lucas S."/>
            <person name="Copeland A."/>
            <person name="Lapidus A."/>
            <person name="Glavina del Rio T."/>
            <person name="Dalin E."/>
            <person name="Tice H."/>
            <person name="Bruce D."/>
            <person name="Goodwin L."/>
            <person name="Pitluck S."/>
            <person name="Sims D."/>
            <person name="Brettin T."/>
            <person name="Detter J.C."/>
            <person name="Han C."/>
            <person name="Larimer F."/>
            <person name="Land M."/>
            <person name="Hauser L."/>
            <person name="Kyrpides N."/>
            <person name="Ivanova N."/>
            <person name="Marx C.J."/>
            <person name="Richardson P."/>
        </authorList>
    </citation>
    <scope>NUCLEOTIDE SEQUENCE [LARGE SCALE GENOMIC DNA]</scope>
    <source>
        <strain evidence="2">LMG 21967 / CNCM I-2342 / ORS 2060</strain>
    </source>
</reference>
<dbReference type="Gene3D" id="1.20.90.10">
    <property type="entry name" value="Phospholipase A2 domain"/>
    <property type="match status" value="1"/>
</dbReference>
<keyword evidence="2" id="KW-1185">Reference proteome</keyword>
<evidence type="ECO:0000313" key="1">
    <source>
        <dbReference type="EMBL" id="ACL55141.1"/>
    </source>
</evidence>
<dbReference type="GO" id="GO:0004623">
    <property type="term" value="F:phospholipase A2 activity"/>
    <property type="evidence" value="ECO:0007669"/>
    <property type="project" value="InterPro"/>
</dbReference>
<organism evidence="1 2">
    <name type="scientific">Methylobacterium nodulans (strain LMG 21967 / CNCM I-2342 / ORS 2060)</name>
    <dbReference type="NCBI Taxonomy" id="460265"/>
    <lineage>
        <taxon>Bacteria</taxon>
        <taxon>Pseudomonadati</taxon>
        <taxon>Pseudomonadota</taxon>
        <taxon>Alphaproteobacteria</taxon>
        <taxon>Hyphomicrobiales</taxon>
        <taxon>Methylobacteriaceae</taxon>
        <taxon>Methylobacterium</taxon>
    </lineage>
</organism>
<protein>
    <submittedName>
        <fullName evidence="1">Uncharacterized protein</fullName>
    </submittedName>
</protein>
<accession>B8IU96</accession>
<gene>
    <name evidence="1" type="ordered locus">Mnod_0092</name>
</gene>
<dbReference type="AlphaFoldDB" id="B8IU96"/>
<dbReference type="Proteomes" id="UP000008207">
    <property type="component" value="Chromosome"/>
</dbReference>
<dbReference type="GO" id="GO:0006644">
    <property type="term" value="P:phospholipid metabolic process"/>
    <property type="evidence" value="ECO:0007669"/>
    <property type="project" value="InterPro"/>
</dbReference>
<dbReference type="HOGENOM" id="CLU_1459713_0_0_5"/>
<dbReference type="EMBL" id="CP001349">
    <property type="protein sequence ID" value="ACL55141.1"/>
    <property type="molecule type" value="Genomic_DNA"/>
</dbReference>
<dbReference type="OrthoDB" id="8021051at2"/>
<evidence type="ECO:0000313" key="2">
    <source>
        <dbReference type="Proteomes" id="UP000008207"/>
    </source>
</evidence>
<dbReference type="GO" id="GO:0050482">
    <property type="term" value="P:arachidonate secretion"/>
    <property type="evidence" value="ECO:0007669"/>
    <property type="project" value="InterPro"/>
</dbReference>
<dbReference type="InterPro" id="IPR036444">
    <property type="entry name" value="PLipase_A2_dom_sf"/>
</dbReference>
<name>B8IU96_METNO</name>
<sequence length="185" mass="19313">MYINWSKPVSGPDGVPIPTYGNYGGPGYSNGEILSSPNQSVDYSATPVDALDSLFRAHDMVYDSPSTLVRAEGDLALIMGIEHLSQTPMSGEESLYAGAALIFAVEQLTVTNGHPELLSARQLAAAATTSEHDIAYGLTHLDPSDVAGGAGLLAHSAESITADVLSHEAFPSFVSGLMSPLHNSI</sequence>